<reference evidence="1 2" key="1">
    <citation type="submission" date="2015-07" db="EMBL/GenBank/DDBJ databases">
        <title>The genome of Melipona quadrifasciata.</title>
        <authorList>
            <person name="Pan H."/>
            <person name="Kapheim K."/>
        </authorList>
    </citation>
    <scope>NUCLEOTIDE SEQUENCE [LARGE SCALE GENOMIC DNA]</scope>
    <source>
        <strain evidence="1">0111107301</strain>
        <tissue evidence="1">Whole body</tissue>
    </source>
</reference>
<name>A0A0N0BJH3_9HYME</name>
<evidence type="ECO:0000313" key="2">
    <source>
        <dbReference type="Proteomes" id="UP000053105"/>
    </source>
</evidence>
<accession>A0A0N0BJH3</accession>
<evidence type="ECO:0000313" key="1">
    <source>
        <dbReference type="EMBL" id="KOX79112.1"/>
    </source>
</evidence>
<keyword evidence="2" id="KW-1185">Reference proteome</keyword>
<dbReference type="Proteomes" id="UP000053105">
    <property type="component" value="Unassembled WGS sequence"/>
</dbReference>
<dbReference type="EMBL" id="KQ435715">
    <property type="protein sequence ID" value="KOX79112.1"/>
    <property type="molecule type" value="Genomic_DNA"/>
</dbReference>
<protein>
    <submittedName>
        <fullName evidence="1">Uncharacterized protein</fullName>
    </submittedName>
</protein>
<organism evidence="1 2">
    <name type="scientific">Melipona quadrifasciata</name>
    <dbReference type="NCBI Taxonomy" id="166423"/>
    <lineage>
        <taxon>Eukaryota</taxon>
        <taxon>Metazoa</taxon>
        <taxon>Ecdysozoa</taxon>
        <taxon>Arthropoda</taxon>
        <taxon>Hexapoda</taxon>
        <taxon>Insecta</taxon>
        <taxon>Pterygota</taxon>
        <taxon>Neoptera</taxon>
        <taxon>Endopterygota</taxon>
        <taxon>Hymenoptera</taxon>
        <taxon>Apocrita</taxon>
        <taxon>Aculeata</taxon>
        <taxon>Apoidea</taxon>
        <taxon>Anthophila</taxon>
        <taxon>Apidae</taxon>
        <taxon>Melipona</taxon>
    </lineage>
</organism>
<dbReference type="AlphaFoldDB" id="A0A0N0BJH3"/>
<gene>
    <name evidence="1" type="ORF">WN51_09923</name>
</gene>
<sequence length="56" mass="6053">MLCRALSLGFISARPNVVNSNLDIVSLGSKQGKSQSTSPSSSVKYKPYLVISYFRG</sequence>
<proteinExistence type="predicted"/>